<dbReference type="GO" id="GO:0005886">
    <property type="term" value="C:plasma membrane"/>
    <property type="evidence" value="ECO:0007669"/>
    <property type="project" value="TreeGrafter"/>
</dbReference>
<feature type="region of interest" description="Disordered" evidence="1">
    <location>
        <begin position="110"/>
        <end position="138"/>
    </location>
</feature>
<dbReference type="GO" id="GO:0008104">
    <property type="term" value="P:intracellular protein localization"/>
    <property type="evidence" value="ECO:0007669"/>
    <property type="project" value="TreeGrafter"/>
</dbReference>
<feature type="compositionally biased region" description="Low complexity" evidence="1">
    <location>
        <begin position="426"/>
        <end position="438"/>
    </location>
</feature>
<dbReference type="OrthoDB" id="5584247at2759"/>
<gene>
    <name evidence="3" type="primary">Dwil\GK24286</name>
    <name evidence="3" type="ORF">Dwil_GK24286</name>
</gene>
<dbReference type="PROSITE" id="PS50132">
    <property type="entry name" value="RGS"/>
    <property type="match status" value="2"/>
</dbReference>
<feature type="compositionally biased region" description="Basic and acidic residues" evidence="1">
    <location>
        <begin position="119"/>
        <end position="129"/>
    </location>
</feature>
<dbReference type="InterPro" id="IPR036305">
    <property type="entry name" value="RGS_sf"/>
</dbReference>
<evidence type="ECO:0000259" key="2">
    <source>
        <dbReference type="PROSITE" id="PS50132"/>
    </source>
</evidence>
<dbReference type="InterPro" id="IPR052246">
    <property type="entry name" value="Cell_Polariz_PKAAnc"/>
</dbReference>
<protein>
    <recommendedName>
        <fullName evidence="2">RGS domain-containing protein</fullName>
    </recommendedName>
</protein>
<organism evidence="3 4">
    <name type="scientific">Drosophila willistoni</name>
    <name type="common">Fruit fly</name>
    <dbReference type="NCBI Taxonomy" id="7260"/>
    <lineage>
        <taxon>Eukaryota</taxon>
        <taxon>Metazoa</taxon>
        <taxon>Ecdysozoa</taxon>
        <taxon>Arthropoda</taxon>
        <taxon>Hexapoda</taxon>
        <taxon>Insecta</taxon>
        <taxon>Pterygota</taxon>
        <taxon>Neoptera</taxon>
        <taxon>Endopterygota</taxon>
        <taxon>Diptera</taxon>
        <taxon>Brachycera</taxon>
        <taxon>Muscomorpha</taxon>
        <taxon>Ephydroidea</taxon>
        <taxon>Drosophilidae</taxon>
        <taxon>Drosophila</taxon>
        <taxon>Sophophora</taxon>
    </lineage>
</organism>
<dbReference type="InParanoid" id="B4MZZ2"/>
<evidence type="ECO:0000313" key="4">
    <source>
        <dbReference type="Proteomes" id="UP000007798"/>
    </source>
</evidence>
<dbReference type="GO" id="GO:0005768">
    <property type="term" value="C:endosome"/>
    <property type="evidence" value="ECO:0007669"/>
    <property type="project" value="EnsemblMetazoa"/>
</dbReference>
<dbReference type="Proteomes" id="UP000007798">
    <property type="component" value="Unassembled WGS sequence"/>
</dbReference>
<sequence>MLKYIKRQTSRRLSSSSSHDADADVVDTAAGGGEVGQQKRHSLRSTTSFCDDILMEEEQLHQQQQEGEADGLSLLTVEGADEALPLIKFYLDIENFKRAALMQMDKREEKDIEGDVEAEEKLPEVREEQNDGDLDLDLDVDDNVPELKTLCDLSMRKPLTDDEKSLIYAETNKQLNKKQKLSLASINDALAIYQKYLINHLVELPIVILAHISLLLCGKDKSSSSQSTARPILASCFDEARDYVLRQLERDHLRGFLLSSYYSKYCLELLDDEKGEKENLSINIYDVLYSELALFYFTEFLEQHQEREGLEFWIMAINFRKSYNDNDEENNNASEAKSDAMIIYEKYFSLQSPSQLWCSKRLRSHVEQAICSELHLAQAFDLPLRVIAKYLEQKYFQDFLKSNIFDNYLNELRAKSVVKLSDIESSSSTGSATLSSSTNLQHKLSLRRNPKVNAQQRHRKTLSMSDCTHISQHNTLLASMDNTKNHVSHLNIDSRQLTNPQLLWERPRGALKFGHVNSLGRYERDFEGVDSSMTNLKSQQPWSQLKSAVRKLVNLPEEKVQEEIAWQVAEMIVKDVTSVTLKGSKALV</sequence>
<dbReference type="InterPro" id="IPR044926">
    <property type="entry name" value="RGS_subdomain_2"/>
</dbReference>
<dbReference type="eggNOG" id="KOG3590">
    <property type="taxonomic scope" value="Eukaryota"/>
</dbReference>
<dbReference type="SUPFAM" id="SSF48097">
    <property type="entry name" value="Regulator of G-protein signaling, RGS"/>
    <property type="match status" value="2"/>
</dbReference>
<dbReference type="GO" id="GO:0005739">
    <property type="term" value="C:mitochondrion"/>
    <property type="evidence" value="ECO:0007669"/>
    <property type="project" value="TreeGrafter"/>
</dbReference>
<dbReference type="STRING" id="7260.B4MZZ2"/>
<feature type="domain" description="RGS" evidence="2">
    <location>
        <begin position="237"/>
        <end position="266"/>
    </location>
</feature>
<feature type="domain" description="RGS" evidence="2">
    <location>
        <begin position="283"/>
        <end position="409"/>
    </location>
</feature>
<dbReference type="InterPro" id="IPR016137">
    <property type="entry name" value="RGS"/>
</dbReference>
<dbReference type="HOGENOM" id="CLU_022662_0_0_1"/>
<dbReference type="PANTHER" id="PTHR13155">
    <property type="entry name" value="A-KINASE ANCHOR PROTEINS"/>
    <property type="match status" value="1"/>
</dbReference>
<dbReference type="PANTHER" id="PTHR13155:SF1">
    <property type="entry name" value="A-KINASE ANCHOR PROTEIN 10, MITOCHONDRIAL"/>
    <property type="match status" value="1"/>
</dbReference>
<dbReference type="GO" id="GO:0005829">
    <property type="term" value="C:cytosol"/>
    <property type="evidence" value="ECO:0007669"/>
    <property type="project" value="EnsemblMetazoa"/>
</dbReference>
<evidence type="ECO:0000256" key="1">
    <source>
        <dbReference type="SAM" id="MobiDB-lite"/>
    </source>
</evidence>
<feature type="region of interest" description="Disordered" evidence="1">
    <location>
        <begin position="426"/>
        <end position="462"/>
    </location>
</feature>
<feature type="compositionally biased region" description="Basic residues" evidence="1">
    <location>
        <begin position="1"/>
        <end position="10"/>
    </location>
</feature>
<keyword evidence="4" id="KW-1185">Reference proteome</keyword>
<evidence type="ECO:0000313" key="3">
    <source>
        <dbReference type="EMBL" id="EDW77927.2"/>
    </source>
</evidence>
<dbReference type="GO" id="GO:0006887">
    <property type="term" value="P:exocytosis"/>
    <property type="evidence" value="ECO:0007669"/>
    <property type="project" value="EnsemblMetazoa"/>
</dbReference>
<dbReference type="SMR" id="B4MZZ2"/>
<dbReference type="Gene3D" id="1.10.167.10">
    <property type="entry name" value="Regulator of G-protein Signalling 4, domain 2"/>
    <property type="match status" value="2"/>
</dbReference>
<dbReference type="Pfam" id="PF00615">
    <property type="entry name" value="RGS"/>
    <property type="match status" value="1"/>
</dbReference>
<feature type="compositionally biased region" description="Basic residues" evidence="1">
    <location>
        <begin position="444"/>
        <end position="461"/>
    </location>
</feature>
<feature type="region of interest" description="Disordered" evidence="1">
    <location>
        <begin position="1"/>
        <end position="25"/>
    </location>
</feature>
<dbReference type="GO" id="GO:0002776">
    <property type="term" value="P:antimicrobial peptide secretion"/>
    <property type="evidence" value="ECO:0007669"/>
    <property type="project" value="EnsemblMetazoa"/>
</dbReference>
<dbReference type="FunCoup" id="B4MZZ2">
    <property type="interactions" value="2057"/>
</dbReference>
<dbReference type="AlphaFoldDB" id="B4MZZ2"/>
<reference evidence="3 4" key="1">
    <citation type="journal article" date="2007" name="Nature">
        <title>Evolution of genes and genomes on the Drosophila phylogeny.</title>
        <authorList>
            <consortium name="Drosophila 12 Genomes Consortium"/>
            <person name="Clark A.G."/>
            <person name="Eisen M.B."/>
            <person name="Smith D.R."/>
            <person name="Bergman C.M."/>
            <person name="Oliver B."/>
            <person name="Markow T.A."/>
            <person name="Kaufman T.C."/>
            <person name="Kellis M."/>
            <person name="Gelbart W."/>
            <person name="Iyer V.N."/>
            <person name="Pollard D.A."/>
            <person name="Sackton T.B."/>
            <person name="Larracuente A.M."/>
            <person name="Singh N.D."/>
            <person name="Abad J.P."/>
            <person name="Abt D.N."/>
            <person name="Adryan B."/>
            <person name="Aguade M."/>
            <person name="Akashi H."/>
            <person name="Anderson W.W."/>
            <person name="Aquadro C.F."/>
            <person name="Ardell D.H."/>
            <person name="Arguello R."/>
            <person name="Artieri C.G."/>
            <person name="Barbash D.A."/>
            <person name="Barker D."/>
            <person name="Barsanti P."/>
            <person name="Batterham P."/>
            <person name="Batzoglou S."/>
            <person name="Begun D."/>
            <person name="Bhutkar A."/>
            <person name="Blanco E."/>
            <person name="Bosak S.A."/>
            <person name="Bradley R.K."/>
            <person name="Brand A.D."/>
            <person name="Brent M.R."/>
            <person name="Brooks A.N."/>
            <person name="Brown R.H."/>
            <person name="Butlin R.K."/>
            <person name="Caggese C."/>
            <person name="Calvi B.R."/>
            <person name="Bernardo de Carvalho A."/>
            <person name="Caspi A."/>
            <person name="Castrezana S."/>
            <person name="Celniker S.E."/>
            <person name="Chang J.L."/>
            <person name="Chapple C."/>
            <person name="Chatterji S."/>
            <person name="Chinwalla A."/>
            <person name="Civetta A."/>
            <person name="Clifton S.W."/>
            <person name="Comeron J.M."/>
            <person name="Costello J.C."/>
            <person name="Coyne J.A."/>
            <person name="Daub J."/>
            <person name="David R.G."/>
            <person name="Delcher A.L."/>
            <person name="Delehaunty K."/>
            <person name="Do C.B."/>
            <person name="Ebling H."/>
            <person name="Edwards K."/>
            <person name="Eickbush T."/>
            <person name="Evans J.D."/>
            <person name="Filipski A."/>
            <person name="Findeiss S."/>
            <person name="Freyhult E."/>
            <person name="Fulton L."/>
            <person name="Fulton R."/>
            <person name="Garcia A.C."/>
            <person name="Gardiner A."/>
            <person name="Garfield D.A."/>
            <person name="Garvin B.E."/>
            <person name="Gibson G."/>
            <person name="Gilbert D."/>
            <person name="Gnerre S."/>
            <person name="Godfrey J."/>
            <person name="Good R."/>
            <person name="Gotea V."/>
            <person name="Gravely B."/>
            <person name="Greenberg A.J."/>
            <person name="Griffiths-Jones S."/>
            <person name="Gross S."/>
            <person name="Guigo R."/>
            <person name="Gustafson E.A."/>
            <person name="Haerty W."/>
            <person name="Hahn M.W."/>
            <person name="Halligan D.L."/>
            <person name="Halpern A.L."/>
            <person name="Halter G.M."/>
            <person name="Han M.V."/>
            <person name="Heger A."/>
            <person name="Hillier L."/>
            <person name="Hinrichs A.S."/>
            <person name="Holmes I."/>
            <person name="Hoskins R.A."/>
            <person name="Hubisz M.J."/>
            <person name="Hultmark D."/>
            <person name="Huntley M.A."/>
            <person name="Jaffe D.B."/>
            <person name="Jagadeeshan S."/>
            <person name="Jeck W.R."/>
            <person name="Johnson J."/>
            <person name="Jones C.D."/>
            <person name="Jordan W.C."/>
            <person name="Karpen G.H."/>
            <person name="Kataoka E."/>
            <person name="Keightley P.D."/>
            <person name="Kheradpour P."/>
            <person name="Kirkness E.F."/>
            <person name="Koerich L.B."/>
            <person name="Kristiansen K."/>
            <person name="Kudrna D."/>
            <person name="Kulathinal R.J."/>
            <person name="Kumar S."/>
            <person name="Kwok R."/>
            <person name="Lander E."/>
            <person name="Langley C.H."/>
            <person name="Lapoint R."/>
            <person name="Lazzaro B.P."/>
            <person name="Lee S.J."/>
            <person name="Levesque L."/>
            <person name="Li R."/>
            <person name="Lin C.F."/>
            <person name="Lin M.F."/>
            <person name="Lindblad-Toh K."/>
            <person name="Llopart A."/>
            <person name="Long M."/>
            <person name="Low L."/>
            <person name="Lozovsky E."/>
            <person name="Lu J."/>
            <person name="Luo M."/>
            <person name="Machado C.A."/>
            <person name="Makalowski W."/>
            <person name="Marzo M."/>
            <person name="Matsuda M."/>
            <person name="Matzkin L."/>
            <person name="McAllister B."/>
            <person name="McBride C.S."/>
            <person name="McKernan B."/>
            <person name="McKernan K."/>
            <person name="Mendez-Lago M."/>
            <person name="Minx P."/>
            <person name="Mollenhauer M.U."/>
            <person name="Montooth K."/>
            <person name="Mount S.M."/>
            <person name="Mu X."/>
            <person name="Myers E."/>
            <person name="Negre B."/>
            <person name="Newfeld S."/>
            <person name="Nielsen R."/>
            <person name="Noor M.A."/>
            <person name="O'Grady P."/>
            <person name="Pachter L."/>
            <person name="Papaceit M."/>
            <person name="Parisi M.J."/>
            <person name="Parisi M."/>
            <person name="Parts L."/>
            <person name="Pedersen J.S."/>
            <person name="Pesole G."/>
            <person name="Phillippy A.M."/>
            <person name="Ponting C.P."/>
            <person name="Pop M."/>
            <person name="Porcelli D."/>
            <person name="Powell J.R."/>
            <person name="Prohaska S."/>
            <person name="Pruitt K."/>
            <person name="Puig M."/>
            <person name="Quesneville H."/>
            <person name="Ram K.R."/>
            <person name="Rand D."/>
            <person name="Rasmussen M.D."/>
            <person name="Reed L.K."/>
            <person name="Reenan R."/>
            <person name="Reily A."/>
            <person name="Remington K.A."/>
            <person name="Rieger T.T."/>
            <person name="Ritchie M.G."/>
            <person name="Robin C."/>
            <person name="Rogers Y.H."/>
            <person name="Rohde C."/>
            <person name="Rozas J."/>
            <person name="Rubenfield M.J."/>
            <person name="Ruiz A."/>
            <person name="Russo S."/>
            <person name="Salzberg S.L."/>
            <person name="Sanchez-Gracia A."/>
            <person name="Saranga D.J."/>
            <person name="Sato H."/>
            <person name="Schaeffer S.W."/>
            <person name="Schatz M.C."/>
            <person name="Schlenke T."/>
            <person name="Schwartz R."/>
            <person name="Segarra C."/>
            <person name="Singh R.S."/>
            <person name="Sirot L."/>
            <person name="Sirota M."/>
            <person name="Sisneros N.B."/>
            <person name="Smith C.D."/>
            <person name="Smith T.F."/>
            <person name="Spieth J."/>
            <person name="Stage D.E."/>
            <person name="Stark A."/>
            <person name="Stephan W."/>
            <person name="Strausberg R.L."/>
            <person name="Strempel S."/>
            <person name="Sturgill D."/>
            <person name="Sutton G."/>
            <person name="Sutton G.G."/>
            <person name="Tao W."/>
            <person name="Teichmann S."/>
            <person name="Tobari Y.N."/>
            <person name="Tomimura Y."/>
            <person name="Tsolas J.M."/>
            <person name="Valente V.L."/>
            <person name="Venter E."/>
            <person name="Venter J.C."/>
            <person name="Vicario S."/>
            <person name="Vieira F.G."/>
            <person name="Vilella A.J."/>
            <person name="Villasante A."/>
            <person name="Walenz B."/>
            <person name="Wang J."/>
            <person name="Wasserman M."/>
            <person name="Watts T."/>
            <person name="Wilson D."/>
            <person name="Wilson R.K."/>
            <person name="Wing R.A."/>
            <person name="Wolfner M.F."/>
            <person name="Wong A."/>
            <person name="Wong G.K."/>
            <person name="Wu C.I."/>
            <person name="Wu G."/>
            <person name="Yamamoto D."/>
            <person name="Yang H.P."/>
            <person name="Yang S.P."/>
            <person name="Yorke J.A."/>
            <person name="Yoshida K."/>
            <person name="Zdobnov E."/>
            <person name="Zhang P."/>
            <person name="Zhang Y."/>
            <person name="Zimin A.V."/>
            <person name="Baldwin J."/>
            <person name="Abdouelleil A."/>
            <person name="Abdulkadir J."/>
            <person name="Abebe A."/>
            <person name="Abera B."/>
            <person name="Abreu J."/>
            <person name="Acer S.C."/>
            <person name="Aftuck L."/>
            <person name="Alexander A."/>
            <person name="An P."/>
            <person name="Anderson E."/>
            <person name="Anderson S."/>
            <person name="Arachi H."/>
            <person name="Azer M."/>
            <person name="Bachantsang P."/>
            <person name="Barry A."/>
            <person name="Bayul T."/>
            <person name="Berlin A."/>
            <person name="Bessette D."/>
            <person name="Bloom T."/>
            <person name="Blye J."/>
            <person name="Boguslavskiy L."/>
            <person name="Bonnet C."/>
            <person name="Boukhgalter B."/>
            <person name="Bourzgui I."/>
            <person name="Brown A."/>
            <person name="Cahill P."/>
            <person name="Channer S."/>
            <person name="Cheshatsang Y."/>
            <person name="Chuda L."/>
            <person name="Citroen M."/>
            <person name="Collymore A."/>
            <person name="Cooke P."/>
            <person name="Costello M."/>
            <person name="D'Aco K."/>
            <person name="Daza R."/>
            <person name="De Haan G."/>
            <person name="DeGray S."/>
            <person name="DeMaso C."/>
            <person name="Dhargay N."/>
            <person name="Dooley K."/>
            <person name="Dooley E."/>
            <person name="Doricent M."/>
            <person name="Dorje P."/>
            <person name="Dorjee K."/>
            <person name="Dupes A."/>
            <person name="Elong R."/>
            <person name="Falk J."/>
            <person name="Farina A."/>
            <person name="Faro S."/>
            <person name="Ferguson D."/>
            <person name="Fisher S."/>
            <person name="Foley C.D."/>
            <person name="Franke A."/>
            <person name="Friedrich D."/>
            <person name="Gadbois L."/>
            <person name="Gearin G."/>
            <person name="Gearin C.R."/>
            <person name="Giannoukos G."/>
            <person name="Goode T."/>
            <person name="Graham J."/>
            <person name="Grandbois E."/>
            <person name="Grewal S."/>
            <person name="Gyaltsen K."/>
            <person name="Hafez N."/>
            <person name="Hagos B."/>
            <person name="Hall J."/>
            <person name="Henson C."/>
            <person name="Hollinger A."/>
            <person name="Honan T."/>
            <person name="Huard M.D."/>
            <person name="Hughes L."/>
            <person name="Hurhula B."/>
            <person name="Husby M.E."/>
            <person name="Kamat A."/>
            <person name="Kanga B."/>
            <person name="Kashin S."/>
            <person name="Khazanovich D."/>
            <person name="Kisner P."/>
            <person name="Lance K."/>
            <person name="Lara M."/>
            <person name="Lee W."/>
            <person name="Lennon N."/>
            <person name="Letendre F."/>
            <person name="LeVine R."/>
            <person name="Lipovsky A."/>
            <person name="Liu X."/>
            <person name="Liu J."/>
            <person name="Liu S."/>
            <person name="Lokyitsang T."/>
            <person name="Lokyitsang Y."/>
            <person name="Lubonja R."/>
            <person name="Lui A."/>
            <person name="MacDonald P."/>
            <person name="Magnisalis V."/>
            <person name="Maru K."/>
            <person name="Matthews C."/>
            <person name="McCusker W."/>
            <person name="McDonough S."/>
            <person name="Mehta T."/>
            <person name="Meldrim J."/>
            <person name="Meneus L."/>
            <person name="Mihai O."/>
            <person name="Mihalev A."/>
            <person name="Mihova T."/>
            <person name="Mittelman R."/>
            <person name="Mlenga V."/>
            <person name="Montmayeur A."/>
            <person name="Mulrain L."/>
            <person name="Navidi A."/>
            <person name="Naylor J."/>
            <person name="Negash T."/>
            <person name="Nguyen T."/>
            <person name="Nguyen N."/>
            <person name="Nicol R."/>
            <person name="Norbu C."/>
            <person name="Norbu N."/>
            <person name="Novod N."/>
            <person name="O'Neill B."/>
            <person name="Osman S."/>
            <person name="Markiewicz E."/>
            <person name="Oyono O.L."/>
            <person name="Patti C."/>
            <person name="Phunkhang P."/>
            <person name="Pierre F."/>
            <person name="Priest M."/>
            <person name="Raghuraman S."/>
            <person name="Rege F."/>
            <person name="Reyes R."/>
            <person name="Rise C."/>
            <person name="Rogov P."/>
            <person name="Ross K."/>
            <person name="Ryan E."/>
            <person name="Settipalli S."/>
            <person name="Shea T."/>
            <person name="Sherpa N."/>
            <person name="Shi L."/>
            <person name="Shih D."/>
            <person name="Sparrow T."/>
            <person name="Spaulding J."/>
            <person name="Stalker J."/>
            <person name="Stange-Thomann N."/>
            <person name="Stavropoulos S."/>
            <person name="Stone C."/>
            <person name="Strader C."/>
            <person name="Tesfaye S."/>
            <person name="Thomson T."/>
            <person name="Thoulutsang Y."/>
            <person name="Thoulutsang D."/>
            <person name="Topham K."/>
            <person name="Topping I."/>
            <person name="Tsamla T."/>
            <person name="Vassiliev H."/>
            <person name="Vo A."/>
            <person name="Wangchuk T."/>
            <person name="Wangdi T."/>
            <person name="Weiand M."/>
            <person name="Wilkinson J."/>
            <person name="Wilson A."/>
            <person name="Yadav S."/>
            <person name="Young G."/>
            <person name="Yu Q."/>
            <person name="Zembek L."/>
            <person name="Zhong D."/>
            <person name="Zimmer A."/>
            <person name="Zwirko Z."/>
            <person name="Jaffe D.B."/>
            <person name="Alvarez P."/>
            <person name="Brockman W."/>
            <person name="Butler J."/>
            <person name="Chin C."/>
            <person name="Gnerre S."/>
            <person name="Grabherr M."/>
            <person name="Kleber M."/>
            <person name="Mauceli E."/>
            <person name="MacCallum I."/>
        </authorList>
    </citation>
    <scope>NUCLEOTIDE SEQUENCE [LARGE SCALE GENOMIC DNA]</scope>
    <source>
        <strain evidence="4">Tucson 14030-0811.24</strain>
    </source>
</reference>
<proteinExistence type="predicted"/>
<dbReference type="EMBL" id="CH963920">
    <property type="protein sequence ID" value="EDW77927.2"/>
    <property type="molecule type" value="Genomic_DNA"/>
</dbReference>
<name>B4MZZ2_DROWI</name>
<dbReference type="SMART" id="SM00315">
    <property type="entry name" value="RGS"/>
    <property type="match status" value="2"/>
</dbReference>
<accession>B4MZZ2</accession>